<dbReference type="EMBL" id="SRLO01000018">
    <property type="protein sequence ID" value="TNN85854.1"/>
    <property type="molecule type" value="Genomic_DNA"/>
</dbReference>
<protein>
    <submittedName>
        <fullName evidence="1">Uncharacterized protein</fullName>
    </submittedName>
</protein>
<evidence type="ECO:0000313" key="1">
    <source>
        <dbReference type="EMBL" id="TNN85854.1"/>
    </source>
</evidence>
<comment type="caution">
    <text evidence="1">The sequence shown here is derived from an EMBL/GenBank/DDBJ whole genome shotgun (WGS) entry which is preliminary data.</text>
</comment>
<sequence>MEGQKATAKALTWLSQKKKIVETDPLLKCHNFHNDLSPVCGSKVRRCHPVAQLSIAPFWKLSVWDREPTRSCEWSAAPVFPSAGDHHAGQREWRLS</sequence>
<organism evidence="1 2">
    <name type="scientific">Liparis tanakae</name>
    <name type="common">Tanaka's snailfish</name>
    <dbReference type="NCBI Taxonomy" id="230148"/>
    <lineage>
        <taxon>Eukaryota</taxon>
        <taxon>Metazoa</taxon>
        <taxon>Chordata</taxon>
        <taxon>Craniata</taxon>
        <taxon>Vertebrata</taxon>
        <taxon>Euteleostomi</taxon>
        <taxon>Actinopterygii</taxon>
        <taxon>Neopterygii</taxon>
        <taxon>Teleostei</taxon>
        <taxon>Neoteleostei</taxon>
        <taxon>Acanthomorphata</taxon>
        <taxon>Eupercaria</taxon>
        <taxon>Perciformes</taxon>
        <taxon>Cottioidei</taxon>
        <taxon>Cottales</taxon>
        <taxon>Liparidae</taxon>
        <taxon>Liparis</taxon>
    </lineage>
</organism>
<proteinExistence type="predicted"/>
<dbReference type="AlphaFoldDB" id="A0A4Z2J7G5"/>
<evidence type="ECO:0000313" key="2">
    <source>
        <dbReference type="Proteomes" id="UP000314294"/>
    </source>
</evidence>
<dbReference type="Proteomes" id="UP000314294">
    <property type="component" value="Unassembled WGS sequence"/>
</dbReference>
<reference evidence="1 2" key="1">
    <citation type="submission" date="2019-03" db="EMBL/GenBank/DDBJ databases">
        <title>First draft genome of Liparis tanakae, snailfish: a comprehensive survey of snailfish specific genes.</title>
        <authorList>
            <person name="Kim W."/>
            <person name="Song I."/>
            <person name="Jeong J.-H."/>
            <person name="Kim D."/>
            <person name="Kim S."/>
            <person name="Ryu S."/>
            <person name="Song J.Y."/>
            <person name="Lee S.K."/>
        </authorList>
    </citation>
    <scope>NUCLEOTIDE SEQUENCE [LARGE SCALE GENOMIC DNA]</scope>
    <source>
        <tissue evidence="1">Muscle</tissue>
    </source>
</reference>
<gene>
    <name evidence="1" type="ORF">EYF80_003698</name>
</gene>
<name>A0A4Z2J7G5_9TELE</name>
<keyword evidence="2" id="KW-1185">Reference proteome</keyword>
<accession>A0A4Z2J7G5</accession>